<sequence>MTIAALARLLNVRKEERWLVAKLFWIQFFQGAGVAFFFTSAYATFLNNHEVSDLSFVYIYTAILLWLTGLIYGKLEHKYHVSDFSRYIVWFMAGSILLIRIVGYSVPIPGFDYFILIWFNVLYLLSNLEFWGIAALVFEVRQSKRLFSIISAGEIPAKFIGYTLASLTVSYVGTANLLIPSFVCVLASLPFLHKIVKSGTLHEHAHHHFHGHEEEHGEGMIKTFIKKFTSDKLILWLAILSFIMSVCLVVANFSFYSKIKEAYHSDIELAIFIGSFLAVIRICALLVKLLLTSRLVASLGIKRSLLLTPIIFTGCIVMVILLRYVFHAEEAVLYMFGATCIVLDVLKTSINSPVFLSIMQPLPIHDRLRSHNIVKGIMDPFAYLFSGAFLFELIKIQHGINLTALSYFLLAFALCWIIGIFFVDKEYYATVLKAITSKFYNRSDLAIDDADTIAFIRKTLESGSELEIIHILRLIRFREDPVLNEVLIEKLLYHNSDGIKDEMLTLSQAGIINISAAAIQKMLADTTLALPLKRKAFSILCSKDADDATIFLHAQNNDDLIRSEALGKLLASPQSAYFANAGIIITDLIISDDEQNRITAAISIAKSKNEVFKDQLIQLINDPNSIVSNTAINASGNWPNEQLVIAILKHIKTKRNEVCHALLAAGPIALPYIAAYIISNEANYDERKQLLKVCGAIGGEISINTLTDIYNKLPEHAHTIIKAIYNCSQKTIVNNHIFLEAVAQKCIVEAAEILQMQHQLYSSHQQLKLLMDTLTIELDETRESLLYLFSILYKATEIENVRRTLALNSKEQTANAFEMLEISVPKKLSHDFIAIYEKGDIEQRVAMLYNKKNTVAKDTAEISSYILRSSETIFLDWSKSCAAYTLQKNKIPYDSALVKRYLYAENPVLKETANFTLNNVMNSKLLLLEKVLVLKRTAIFSETPEHILADLAPLMQEVEFKEGTQIFAENAIGDSMYIIYQGSVRIHKGTTTLTILDKENDVFGELSLFDAEKRSASATANTDCFLFKIEQLPFYELIETRPEIIKGAIKMLCKRLRAQNERTVEIQKENT</sequence>
<dbReference type="EMBL" id="CP042435">
    <property type="protein sequence ID" value="QEC68383.1"/>
    <property type="molecule type" value="Genomic_DNA"/>
</dbReference>
<keyword evidence="6 9" id="KW-0472">Membrane</keyword>
<dbReference type="SUPFAM" id="SSF48371">
    <property type="entry name" value="ARM repeat"/>
    <property type="match status" value="1"/>
</dbReference>
<comment type="subcellular location">
    <subcellularLocation>
        <location evidence="1">Membrane</location>
        <topology evidence="1">Multi-pass membrane protein</topology>
    </subcellularLocation>
</comment>
<evidence type="ECO:0000259" key="10">
    <source>
        <dbReference type="PROSITE" id="PS50042"/>
    </source>
</evidence>
<evidence type="ECO:0000256" key="5">
    <source>
        <dbReference type="ARBA" id="ARBA00023065"/>
    </source>
</evidence>
<dbReference type="Proteomes" id="UP000321533">
    <property type="component" value="Chromosome"/>
</dbReference>
<keyword evidence="2" id="KW-0813">Transport</keyword>
<keyword evidence="12" id="KW-1185">Reference proteome</keyword>
<evidence type="ECO:0000256" key="4">
    <source>
        <dbReference type="ARBA" id="ARBA00022989"/>
    </source>
</evidence>
<dbReference type="PROSITE" id="PS50042">
    <property type="entry name" value="CNMP_BINDING_3"/>
    <property type="match status" value="1"/>
</dbReference>
<dbReference type="SUPFAM" id="SSF51206">
    <property type="entry name" value="cAMP-binding domain-like"/>
    <property type="match status" value="1"/>
</dbReference>
<dbReference type="Pfam" id="PF00027">
    <property type="entry name" value="cNMP_binding"/>
    <property type="match status" value="1"/>
</dbReference>
<evidence type="ECO:0000313" key="11">
    <source>
        <dbReference type="EMBL" id="QEC68383.1"/>
    </source>
</evidence>
<keyword evidence="5" id="KW-0406">Ion transport</keyword>
<dbReference type="InterPro" id="IPR000595">
    <property type="entry name" value="cNMP-bd_dom"/>
</dbReference>
<feature type="transmembrane region" description="Helical" evidence="9">
    <location>
        <begin position="23"/>
        <end position="45"/>
    </location>
</feature>
<evidence type="ECO:0000256" key="7">
    <source>
        <dbReference type="ARBA" id="ARBA00023286"/>
    </source>
</evidence>
<evidence type="ECO:0000256" key="2">
    <source>
        <dbReference type="ARBA" id="ARBA00022448"/>
    </source>
</evidence>
<feature type="transmembrane region" description="Helical" evidence="9">
    <location>
        <begin position="380"/>
        <end position="398"/>
    </location>
</feature>
<feature type="transmembrane region" description="Helical" evidence="9">
    <location>
        <begin position="269"/>
        <end position="291"/>
    </location>
</feature>
<evidence type="ECO:0000256" key="9">
    <source>
        <dbReference type="SAM" id="Phobius"/>
    </source>
</evidence>
<dbReference type="RefSeq" id="WP_147190332.1">
    <property type="nucleotide sequence ID" value="NZ_CP042435.1"/>
</dbReference>
<dbReference type="InterPro" id="IPR016024">
    <property type="entry name" value="ARM-type_fold"/>
</dbReference>
<dbReference type="SMART" id="SM00100">
    <property type="entry name" value="cNMP"/>
    <property type="match status" value="1"/>
</dbReference>
<dbReference type="PANTHER" id="PTHR45638:SF11">
    <property type="entry name" value="CYCLIC NUCLEOTIDE-GATED CATION CHANNEL SUBUNIT A"/>
    <property type="match status" value="1"/>
</dbReference>
<dbReference type="SUPFAM" id="SSF103473">
    <property type="entry name" value="MFS general substrate transporter"/>
    <property type="match status" value="1"/>
</dbReference>
<gene>
    <name evidence="11" type="ORF">FRZ67_14120</name>
</gene>
<protein>
    <submittedName>
        <fullName evidence="11">Cyclic nucleotide-binding domain-containing protein</fullName>
    </submittedName>
</protein>
<dbReference type="PANTHER" id="PTHR45638">
    <property type="entry name" value="CYCLIC NUCLEOTIDE-GATED CATION CHANNEL SUBUNIT A"/>
    <property type="match status" value="1"/>
</dbReference>
<dbReference type="PROSITE" id="PS00889">
    <property type="entry name" value="CNMP_BINDING_2"/>
    <property type="match status" value="1"/>
</dbReference>
<evidence type="ECO:0000256" key="1">
    <source>
        <dbReference type="ARBA" id="ARBA00004141"/>
    </source>
</evidence>
<dbReference type="InterPro" id="IPR011989">
    <property type="entry name" value="ARM-like"/>
</dbReference>
<dbReference type="InterPro" id="IPR014710">
    <property type="entry name" value="RmlC-like_jellyroll"/>
</dbReference>
<feature type="transmembrane region" description="Helical" evidence="9">
    <location>
        <begin position="303"/>
        <end position="326"/>
    </location>
</feature>
<dbReference type="GO" id="GO:0005221">
    <property type="term" value="F:intracellularly cyclic nucleotide-activated monoatomic cation channel activity"/>
    <property type="evidence" value="ECO:0007669"/>
    <property type="project" value="InterPro"/>
</dbReference>
<name>A0A5B8VBK2_9BACT</name>
<dbReference type="GO" id="GO:0044877">
    <property type="term" value="F:protein-containing complex binding"/>
    <property type="evidence" value="ECO:0007669"/>
    <property type="project" value="TreeGrafter"/>
</dbReference>
<evidence type="ECO:0000256" key="8">
    <source>
        <dbReference type="ARBA" id="ARBA00023303"/>
    </source>
</evidence>
<keyword evidence="4 9" id="KW-1133">Transmembrane helix</keyword>
<organism evidence="11 12">
    <name type="scientific">Panacibacter ginsenosidivorans</name>
    <dbReference type="NCBI Taxonomy" id="1813871"/>
    <lineage>
        <taxon>Bacteria</taxon>
        <taxon>Pseudomonadati</taxon>
        <taxon>Bacteroidota</taxon>
        <taxon>Chitinophagia</taxon>
        <taxon>Chitinophagales</taxon>
        <taxon>Chitinophagaceae</taxon>
        <taxon>Panacibacter</taxon>
    </lineage>
</organism>
<dbReference type="CDD" id="cd00038">
    <property type="entry name" value="CAP_ED"/>
    <property type="match status" value="1"/>
</dbReference>
<evidence type="ECO:0000256" key="3">
    <source>
        <dbReference type="ARBA" id="ARBA00022692"/>
    </source>
</evidence>
<dbReference type="InterPro" id="IPR018490">
    <property type="entry name" value="cNMP-bd_dom_sf"/>
</dbReference>
<feature type="transmembrane region" description="Helical" evidence="9">
    <location>
        <begin position="113"/>
        <end position="138"/>
    </location>
</feature>
<feature type="transmembrane region" description="Helical" evidence="9">
    <location>
        <begin position="233"/>
        <end position="257"/>
    </location>
</feature>
<dbReference type="KEGG" id="pgin:FRZ67_14120"/>
<dbReference type="CDD" id="cd06174">
    <property type="entry name" value="MFS"/>
    <property type="match status" value="1"/>
</dbReference>
<reference evidence="11 12" key="1">
    <citation type="journal article" date="2016" name="Int. J. Syst. Evol. Microbiol.">
        <title>Panacibacter ginsenosidivorans gen. nov., sp. nov., with ginsenoside converting activity isolated from soil of a ginseng field.</title>
        <authorList>
            <person name="Siddiqi M.Z."/>
            <person name="Muhammad Shafi S."/>
            <person name="Choi K.D."/>
            <person name="Im W.T."/>
        </authorList>
    </citation>
    <scope>NUCLEOTIDE SEQUENCE [LARGE SCALE GENOMIC DNA]</scope>
    <source>
        <strain evidence="11 12">Gsoil1550</strain>
    </source>
</reference>
<accession>A0A5B8VBK2</accession>
<dbReference type="AlphaFoldDB" id="A0A5B8VBK2"/>
<feature type="transmembrane region" description="Helical" evidence="9">
    <location>
        <begin position="404"/>
        <end position="423"/>
    </location>
</feature>
<keyword evidence="8" id="KW-0407">Ion channel</keyword>
<dbReference type="OrthoDB" id="9810708at2"/>
<dbReference type="GO" id="GO:0016020">
    <property type="term" value="C:membrane"/>
    <property type="evidence" value="ECO:0007669"/>
    <property type="project" value="UniProtKB-SubCell"/>
</dbReference>
<keyword evidence="3 9" id="KW-0812">Transmembrane</keyword>
<feature type="transmembrane region" description="Helical" evidence="9">
    <location>
        <begin position="57"/>
        <end position="75"/>
    </location>
</feature>
<dbReference type="InterPro" id="IPR050866">
    <property type="entry name" value="CNG_cation_channel"/>
</dbReference>
<dbReference type="InterPro" id="IPR018488">
    <property type="entry name" value="cNMP-bd_CS"/>
</dbReference>
<dbReference type="InterPro" id="IPR036259">
    <property type="entry name" value="MFS_trans_sf"/>
</dbReference>
<evidence type="ECO:0000313" key="12">
    <source>
        <dbReference type="Proteomes" id="UP000321533"/>
    </source>
</evidence>
<feature type="transmembrane region" description="Helical" evidence="9">
    <location>
        <begin position="87"/>
        <end position="107"/>
    </location>
</feature>
<dbReference type="Gene3D" id="1.25.10.10">
    <property type="entry name" value="Leucine-rich Repeat Variant"/>
    <property type="match status" value="1"/>
</dbReference>
<proteinExistence type="predicted"/>
<keyword evidence="7" id="KW-1071">Ligand-gated ion channel</keyword>
<feature type="domain" description="Cyclic nucleotide-binding" evidence="10">
    <location>
        <begin position="939"/>
        <end position="1055"/>
    </location>
</feature>
<evidence type="ECO:0000256" key="6">
    <source>
        <dbReference type="ARBA" id="ARBA00023136"/>
    </source>
</evidence>
<dbReference type="Gene3D" id="2.60.120.10">
    <property type="entry name" value="Jelly Rolls"/>
    <property type="match status" value="1"/>
</dbReference>